<keyword evidence="1" id="KW-1003">Cell membrane</keyword>
<dbReference type="InterPro" id="IPR011990">
    <property type="entry name" value="TPR-like_helical_dom_sf"/>
</dbReference>
<evidence type="ECO:0000313" key="9">
    <source>
        <dbReference type="Proteomes" id="UP000008957"/>
    </source>
</evidence>
<feature type="compositionally biased region" description="Basic and acidic residues" evidence="6">
    <location>
        <begin position="352"/>
        <end position="362"/>
    </location>
</feature>
<dbReference type="AlphaFoldDB" id="A0AB94IXQ8"/>
<protein>
    <submittedName>
        <fullName evidence="8">Uncharacterized protein involved in formation of curli polymers</fullName>
    </submittedName>
</protein>
<dbReference type="Gene3D" id="3.40.50.10610">
    <property type="entry name" value="ABC-type transport auxiliary lipoprotein component"/>
    <property type="match status" value="1"/>
</dbReference>
<evidence type="ECO:0000256" key="7">
    <source>
        <dbReference type="SAM" id="SignalP"/>
    </source>
</evidence>
<proteinExistence type="predicted"/>
<sequence length="473" mass="50073">MRMRKSVVTALFALALFAVPCRAQEEKVRIGVLQFESKTSGVTQQQANAVMDLMTRALASSRSISVIERDQLDKVGKEIRLGQSGLVDASTAAELGRVAGVQYILLGAVTELNKKASGGAIPLFGSIGIATGSEEAQATIDVRIVDTSTAEVRLALSETGYSSNETSGLYVGGAVLAEGTFDGLESRAISDSVTRLAARIRGTLAGESSHVLSVADKEATIDIGSSMGAKEGSLYLVYADGKAILDMNGETIGQERLALAVLKVREVAPAYSNCTFVKGGKAALVRRGDKVEPISNRMIKSLKYASSRPSASSGTFDQIFGNAPQDGAVPADEPAPTGEGKTPAPTAPEQPKPADEPAKGEPRAIPGFDPNQSTDSKVIETYALSGGDKNLLGIMQRNAYNKFKNGKYKDAYAEFCRAADAHPTVNYLSAYWAGVSAHKLKKADEALEWIDKALAINPDYTPAQDFKAKTLKK</sequence>
<keyword evidence="9" id="KW-1185">Reference proteome</keyword>
<keyword evidence="4" id="KW-0564">Palmitate</keyword>
<dbReference type="PANTHER" id="PTHR41164:SF1">
    <property type="entry name" value="CURLI PRODUCTION ASSEMBLY_TRANSPORT COMPONENT CSGG"/>
    <property type="match status" value="1"/>
</dbReference>
<dbReference type="PANTHER" id="PTHR41164">
    <property type="entry name" value="CURLI PRODUCTION ASSEMBLY/TRANSPORT COMPONENT CSGG"/>
    <property type="match status" value="1"/>
</dbReference>
<evidence type="ECO:0000256" key="5">
    <source>
        <dbReference type="ARBA" id="ARBA00023288"/>
    </source>
</evidence>
<dbReference type="KEGG" id="sbr:SY1_15110"/>
<keyword evidence="2 7" id="KW-0732">Signal</keyword>
<evidence type="ECO:0000256" key="1">
    <source>
        <dbReference type="ARBA" id="ARBA00022475"/>
    </source>
</evidence>
<feature type="compositionally biased region" description="Polar residues" evidence="6">
    <location>
        <begin position="307"/>
        <end position="316"/>
    </location>
</feature>
<dbReference type="Gene3D" id="1.25.40.10">
    <property type="entry name" value="Tetratricopeptide repeat domain"/>
    <property type="match status" value="1"/>
</dbReference>
<feature type="signal peptide" evidence="7">
    <location>
        <begin position="1"/>
        <end position="23"/>
    </location>
</feature>
<dbReference type="Proteomes" id="UP000008957">
    <property type="component" value="Chromosome"/>
</dbReference>
<dbReference type="EMBL" id="FP929056">
    <property type="protein sequence ID" value="CBL28531.1"/>
    <property type="molecule type" value="Genomic_DNA"/>
</dbReference>
<evidence type="ECO:0000256" key="3">
    <source>
        <dbReference type="ARBA" id="ARBA00023136"/>
    </source>
</evidence>
<keyword evidence="5" id="KW-0449">Lipoprotein</keyword>
<evidence type="ECO:0000256" key="4">
    <source>
        <dbReference type="ARBA" id="ARBA00023139"/>
    </source>
</evidence>
<dbReference type="GO" id="GO:0030288">
    <property type="term" value="C:outer membrane-bounded periplasmic space"/>
    <property type="evidence" value="ECO:0007669"/>
    <property type="project" value="InterPro"/>
</dbReference>
<gene>
    <name evidence="8" type="ORF">SY1_15110</name>
</gene>
<feature type="chain" id="PRO_5044493426" evidence="7">
    <location>
        <begin position="24"/>
        <end position="473"/>
    </location>
</feature>
<organism evidence="8 9">
    <name type="scientific">Fretibacterium fastidiosum</name>
    <dbReference type="NCBI Taxonomy" id="651822"/>
    <lineage>
        <taxon>Bacteria</taxon>
        <taxon>Thermotogati</taxon>
        <taxon>Synergistota</taxon>
        <taxon>Synergistia</taxon>
        <taxon>Synergistales</taxon>
        <taxon>Aminobacteriaceae</taxon>
        <taxon>Fretibacterium</taxon>
    </lineage>
</organism>
<evidence type="ECO:0000256" key="2">
    <source>
        <dbReference type="ARBA" id="ARBA00022729"/>
    </source>
</evidence>
<accession>A0AB94IXQ8</accession>
<feature type="region of interest" description="Disordered" evidence="6">
    <location>
        <begin position="307"/>
        <end position="376"/>
    </location>
</feature>
<reference evidence="9" key="1">
    <citation type="submission" date="2010-03" db="EMBL/GenBank/DDBJ databases">
        <title>The genome sequence of Synergistetes sp. SGP1.</title>
        <authorList>
            <consortium name="metaHIT consortium -- http://www.metahit.eu/"/>
            <person name="Pajon A."/>
            <person name="Turner K."/>
            <person name="Parkhill J."/>
            <person name="Wade W."/>
            <person name="Vartoukian S."/>
        </authorList>
    </citation>
    <scope>NUCLEOTIDE SEQUENCE [LARGE SCALE GENOMIC DNA]</scope>
    <source>
        <strain evidence="9">SGP1</strain>
    </source>
</reference>
<dbReference type="InterPro" id="IPR005534">
    <property type="entry name" value="Curli_assmbl/transp-comp_CsgG"/>
</dbReference>
<dbReference type="SUPFAM" id="SSF48452">
    <property type="entry name" value="TPR-like"/>
    <property type="match status" value="1"/>
</dbReference>
<evidence type="ECO:0000256" key="6">
    <source>
        <dbReference type="SAM" id="MobiDB-lite"/>
    </source>
</evidence>
<reference evidence="8 9" key="2">
    <citation type="submission" date="2010-03" db="EMBL/GenBank/DDBJ databases">
        <authorList>
            <person name="Pajon A."/>
        </authorList>
    </citation>
    <scope>NUCLEOTIDE SEQUENCE [LARGE SCALE GENOMIC DNA]</scope>
    <source>
        <strain evidence="8 9">SGP1</strain>
    </source>
</reference>
<name>A0AB94IXQ8_9BACT</name>
<dbReference type="Pfam" id="PF03783">
    <property type="entry name" value="CsgG"/>
    <property type="match status" value="1"/>
</dbReference>
<keyword evidence="3" id="KW-0472">Membrane</keyword>
<evidence type="ECO:0000313" key="8">
    <source>
        <dbReference type="EMBL" id="CBL28531.1"/>
    </source>
</evidence>
<dbReference type="RefSeq" id="WP_015556678.1">
    <property type="nucleotide sequence ID" value="NC_021038.1"/>
</dbReference>